<proteinExistence type="predicted"/>
<evidence type="ECO:0000313" key="2">
    <source>
        <dbReference type="EMBL" id="GFN04424.1"/>
    </source>
</evidence>
<feature type="compositionally biased region" description="Low complexity" evidence="1">
    <location>
        <begin position="44"/>
        <end position="73"/>
    </location>
</feature>
<dbReference type="Proteomes" id="UP000498740">
    <property type="component" value="Unassembled WGS sequence"/>
</dbReference>
<sequence>MRDRVRDRVREQPMPQSTPYVHRRPFVLAVLFGALLLSLLVAPPAAADDGPGPPAGWTARPAGAGAPGRMPGRTSTWRAPPGRCSRTGSR</sequence>
<evidence type="ECO:0000313" key="3">
    <source>
        <dbReference type="Proteomes" id="UP000498740"/>
    </source>
</evidence>
<accession>A0A7J0CR63</accession>
<dbReference type="AlphaFoldDB" id="A0A7J0CR63"/>
<protein>
    <submittedName>
        <fullName evidence="2">Uncharacterized protein</fullName>
    </submittedName>
</protein>
<feature type="region of interest" description="Disordered" evidence="1">
    <location>
        <begin position="44"/>
        <end position="90"/>
    </location>
</feature>
<comment type="caution">
    <text evidence="2">The sequence shown here is derived from an EMBL/GenBank/DDBJ whole genome shotgun (WGS) entry which is preliminary data.</text>
</comment>
<name>A0A7J0CR63_STRMI</name>
<dbReference type="EMBL" id="BLWD01000001">
    <property type="protein sequence ID" value="GFN04424.1"/>
    <property type="molecule type" value="Genomic_DNA"/>
</dbReference>
<gene>
    <name evidence="2" type="ORF">Smic_29800</name>
</gene>
<evidence type="ECO:0000256" key="1">
    <source>
        <dbReference type="SAM" id="MobiDB-lite"/>
    </source>
</evidence>
<reference evidence="2 3" key="1">
    <citation type="submission" date="2020-05" db="EMBL/GenBank/DDBJ databases">
        <title>Whole genome shotgun sequence of Streptomyces microflavus NBRC 13062.</title>
        <authorList>
            <person name="Komaki H."/>
            <person name="Tamura T."/>
        </authorList>
    </citation>
    <scope>NUCLEOTIDE SEQUENCE [LARGE SCALE GENOMIC DNA]</scope>
    <source>
        <strain evidence="2 3">NBRC 13062</strain>
    </source>
</reference>
<organism evidence="2 3">
    <name type="scientific">Streptomyces microflavus</name>
    <name type="common">Streptomyces lipmanii</name>
    <dbReference type="NCBI Taxonomy" id="1919"/>
    <lineage>
        <taxon>Bacteria</taxon>
        <taxon>Bacillati</taxon>
        <taxon>Actinomycetota</taxon>
        <taxon>Actinomycetes</taxon>
        <taxon>Kitasatosporales</taxon>
        <taxon>Streptomycetaceae</taxon>
        <taxon>Streptomyces</taxon>
    </lineage>
</organism>